<evidence type="ECO:0000313" key="3">
    <source>
        <dbReference type="Proteomes" id="UP000807342"/>
    </source>
</evidence>
<dbReference type="AlphaFoldDB" id="A0A9P5X6H2"/>
<dbReference type="InterPro" id="IPR045340">
    <property type="entry name" value="DUF6533"/>
</dbReference>
<accession>A0A9P5X6H2</accession>
<dbReference type="OrthoDB" id="2638860at2759"/>
<dbReference type="Proteomes" id="UP000807342">
    <property type="component" value="Unassembled WGS sequence"/>
</dbReference>
<organism evidence="2 3">
    <name type="scientific">Macrolepiota fuliginosa MF-IS2</name>
    <dbReference type="NCBI Taxonomy" id="1400762"/>
    <lineage>
        <taxon>Eukaryota</taxon>
        <taxon>Fungi</taxon>
        <taxon>Dikarya</taxon>
        <taxon>Basidiomycota</taxon>
        <taxon>Agaricomycotina</taxon>
        <taxon>Agaricomycetes</taxon>
        <taxon>Agaricomycetidae</taxon>
        <taxon>Agaricales</taxon>
        <taxon>Agaricineae</taxon>
        <taxon>Agaricaceae</taxon>
        <taxon>Macrolepiota</taxon>
    </lineage>
</organism>
<evidence type="ECO:0000259" key="1">
    <source>
        <dbReference type="Pfam" id="PF20151"/>
    </source>
</evidence>
<protein>
    <recommendedName>
        <fullName evidence="1">DUF6533 domain-containing protein</fullName>
    </recommendedName>
</protein>
<comment type="caution">
    <text evidence="2">The sequence shown here is derived from an EMBL/GenBank/DDBJ whole genome shotgun (WGS) entry which is preliminary data.</text>
</comment>
<gene>
    <name evidence="2" type="ORF">P691DRAFT_676580</name>
</gene>
<keyword evidence="3" id="KW-1185">Reference proteome</keyword>
<feature type="domain" description="DUF6533" evidence="1">
    <location>
        <begin position="1"/>
        <end position="36"/>
    </location>
</feature>
<reference evidence="2" key="1">
    <citation type="submission" date="2020-11" db="EMBL/GenBank/DDBJ databases">
        <authorList>
            <consortium name="DOE Joint Genome Institute"/>
            <person name="Ahrendt S."/>
            <person name="Riley R."/>
            <person name="Andreopoulos W."/>
            <person name="Labutti K."/>
            <person name="Pangilinan J."/>
            <person name="Ruiz-Duenas F.J."/>
            <person name="Barrasa J.M."/>
            <person name="Sanchez-Garcia M."/>
            <person name="Camarero S."/>
            <person name="Miyauchi S."/>
            <person name="Serrano A."/>
            <person name="Linde D."/>
            <person name="Babiker R."/>
            <person name="Drula E."/>
            <person name="Ayuso-Fernandez I."/>
            <person name="Pacheco R."/>
            <person name="Padilla G."/>
            <person name="Ferreira P."/>
            <person name="Barriuso J."/>
            <person name="Kellner H."/>
            <person name="Castanera R."/>
            <person name="Alfaro M."/>
            <person name="Ramirez L."/>
            <person name="Pisabarro A.G."/>
            <person name="Kuo A."/>
            <person name="Tritt A."/>
            <person name="Lipzen A."/>
            <person name="He G."/>
            <person name="Yan M."/>
            <person name="Ng V."/>
            <person name="Cullen D."/>
            <person name="Martin F."/>
            <person name="Rosso M.-N."/>
            <person name="Henrissat B."/>
            <person name="Hibbett D."/>
            <person name="Martinez A.T."/>
            <person name="Grigoriev I.V."/>
        </authorList>
    </citation>
    <scope>NUCLEOTIDE SEQUENCE</scope>
    <source>
        <strain evidence="2">MF-IS2</strain>
    </source>
</reference>
<dbReference type="Pfam" id="PF20151">
    <property type="entry name" value="DUF6533"/>
    <property type="match status" value="1"/>
</dbReference>
<proteinExistence type="predicted"/>
<name>A0A9P5X6H2_9AGAR</name>
<feature type="non-terminal residue" evidence="2">
    <location>
        <position position="1"/>
    </location>
</feature>
<evidence type="ECO:0000313" key="2">
    <source>
        <dbReference type="EMBL" id="KAF9444975.1"/>
    </source>
</evidence>
<dbReference type="EMBL" id="MU151334">
    <property type="protein sequence ID" value="KAF9444975.1"/>
    <property type="molecule type" value="Genomic_DNA"/>
</dbReference>
<sequence>VFDWLLTFEMEISFIWRALWTLMKGLYLLERYSPFVDVVFGTLCKLQPKP</sequence>